<dbReference type="SUPFAM" id="SSF51735">
    <property type="entry name" value="NAD(P)-binding Rossmann-fold domains"/>
    <property type="match status" value="1"/>
</dbReference>
<reference evidence="5 6" key="1">
    <citation type="submission" date="2019-06" db="EMBL/GenBank/DDBJ databases">
        <title>Genome sequencing of plant associated microbes to promote plant fitness in Sorghum bicolor and Oryza sativa.</title>
        <authorList>
            <person name="Coleman-Derr D."/>
        </authorList>
    </citation>
    <scope>NUCLEOTIDE SEQUENCE [LARGE SCALE GENOMIC DNA]</scope>
    <source>
        <strain evidence="5 6">KV-663</strain>
    </source>
</reference>
<keyword evidence="2" id="KW-0560">Oxidoreductase</keyword>
<dbReference type="EMBL" id="VFPM01000001">
    <property type="protein sequence ID" value="TQM64983.1"/>
    <property type="molecule type" value="Genomic_DNA"/>
</dbReference>
<accession>A0A543I315</accession>
<dbReference type="InterPro" id="IPR036291">
    <property type="entry name" value="NAD(P)-bd_dom_sf"/>
</dbReference>
<dbReference type="GO" id="GO:0016020">
    <property type="term" value="C:membrane"/>
    <property type="evidence" value="ECO:0007669"/>
    <property type="project" value="TreeGrafter"/>
</dbReference>
<evidence type="ECO:0000256" key="1">
    <source>
        <dbReference type="ARBA" id="ARBA00006484"/>
    </source>
</evidence>
<comment type="caution">
    <text evidence="5">The sequence shown here is derived from an EMBL/GenBank/DDBJ whole genome shotgun (WGS) entry which is preliminary data.</text>
</comment>
<dbReference type="AlphaFoldDB" id="A0A543I315"/>
<protein>
    <submittedName>
        <fullName evidence="5">Short-subunit dehydrogenase</fullName>
    </submittedName>
</protein>
<dbReference type="SMART" id="SM00822">
    <property type="entry name" value="PKS_KR"/>
    <property type="match status" value="1"/>
</dbReference>
<sequence length="255" mass="25788">MQPPVAALLPSGEPGDDGGVTDLASAHVLVLGATGGLGGAIARSLAEAGCRLTLSGRDPARLEGLATELGDAVVTTVVADLTRPDGPASAVRASVEAAPLTGVVNAAGVVAFGPVEGLDDDTLDEVLLLDLVAPIRLARAAIGALPEGGFLVQVSAVVAERAMPGMAAYSAAKAGLTAFDAALATELRRRRIRVLDVRPPHTETGLTTRAIAGEAPRLPQGLTPEVVADRVVRALREDERDLPSTAFTAAPPTPS</sequence>
<dbReference type="InterPro" id="IPR002347">
    <property type="entry name" value="SDR_fam"/>
</dbReference>
<evidence type="ECO:0000259" key="4">
    <source>
        <dbReference type="SMART" id="SM00822"/>
    </source>
</evidence>
<dbReference type="PANTHER" id="PTHR44196:SF1">
    <property type="entry name" value="DEHYDROGENASE_REDUCTASE SDR FAMILY MEMBER 7B"/>
    <property type="match status" value="1"/>
</dbReference>
<dbReference type="PANTHER" id="PTHR44196">
    <property type="entry name" value="DEHYDROGENASE/REDUCTASE SDR FAMILY MEMBER 7B"/>
    <property type="match status" value="1"/>
</dbReference>
<comment type="similarity">
    <text evidence="1 3">Belongs to the short-chain dehydrogenases/reductases (SDR) family.</text>
</comment>
<name>A0A543I315_9MICO</name>
<dbReference type="Gene3D" id="3.40.50.720">
    <property type="entry name" value="NAD(P)-binding Rossmann-like Domain"/>
    <property type="match status" value="1"/>
</dbReference>
<dbReference type="Proteomes" id="UP000316747">
    <property type="component" value="Unassembled WGS sequence"/>
</dbReference>
<evidence type="ECO:0000313" key="6">
    <source>
        <dbReference type="Proteomes" id="UP000316747"/>
    </source>
</evidence>
<dbReference type="GO" id="GO:0016491">
    <property type="term" value="F:oxidoreductase activity"/>
    <property type="evidence" value="ECO:0007669"/>
    <property type="project" value="UniProtKB-KW"/>
</dbReference>
<evidence type="ECO:0000313" key="5">
    <source>
        <dbReference type="EMBL" id="TQM64983.1"/>
    </source>
</evidence>
<evidence type="ECO:0000256" key="2">
    <source>
        <dbReference type="ARBA" id="ARBA00023002"/>
    </source>
</evidence>
<dbReference type="PRINTS" id="PR00080">
    <property type="entry name" value="SDRFAMILY"/>
</dbReference>
<dbReference type="PRINTS" id="PR00081">
    <property type="entry name" value="GDHRDH"/>
</dbReference>
<feature type="domain" description="Ketoreductase" evidence="4">
    <location>
        <begin position="26"/>
        <end position="214"/>
    </location>
</feature>
<keyword evidence="6" id="KW-1185">Reference proteome</keyword>
<dbReference type="Pfam" id="PF00106">
    <property type="entry name" value="adh_short"/>
    <property type="match status" value="1"/>
</dbReference>
<organism evidence="5 6">
    <name type="scientific">Humibacillus xanthopallidus</name>
    <dbReference type="NCBI Taxonomy" id="412689"/>
    <lineage>
        <taxon>Bacteria</taxon>
        <taxon>Bacillati</taxon>
        <taxon>Actinomycetota</taxon>
        <taxon>Actinomycetes</taxon>
        <taxon>Micrococcales</taxon>
        <taxon>Intrasporangiaceae</taxon>
        <taxon>Humibacillus</taxon>
    </lineage>
</organism>
<dbReference type="CDD" id="cd05233">
    <property type="entry name" value="SDR_c"/>
    <property type="match status" value="1"/>
</dbReference>
<dbReference type="InterPro" id="IPR057326">
    <property type="entry name" value="KR_dom"/>
</dbReference>
<gene>
    <name evidence="5" type="ORF">FBY41_1365</name>
</gene>
<proteinExistence type="inferred from homology"/>
<evidence type="ECO:0000256" key="3">
    <source>
        <dbReference type="RuleBase" id="RU000363"/>
    </source>
</evidence>